<evidence type="ECO:0000313" key="3">
    <source>
        <dbReference type="Proteomes" id="UP000275846"/>
    </source>
</evidence>
<dbReference type="OrthoDB" id="6150661at2759"/>
<evidence type="ECO:0000259" key="1">
    <source>
        <dbReference type="PROSITE" id="PS50878"/>
    </source>
</evidence>
<reference evidence="4" key="1">
    <citation type="submission" date="2016-06" db="UniProtKB">
        <authorList>
            <consortium name="WormBaseParasite"/>
        </authorList>
    </citation>
    <scope>IDENTIFICATION</scope>
</reference>
<protein>
    <submittedName>
        <fullName evidence="4">Reverse transcriptase domain-containing protein</fullName>
    </submittedName>
</protein>
<proteinExistence type="predicted"/>
<dbReference type="PANTHER" id="PTHR47027:SF26">
    <property type="entry name" value="REVERSE TRANSCRIPTASE DOMAIN-CONTAINING PROTEIN"/>
    <property type="match status" value="1"/>
</dbReference>
<keyword evidence="3" id="KW-1185">Reference proteome</keyword>
<dbReference type="Proteomes" id="UP000275846">
    <property type="component" value="Unassembled WGS sequence"/>
</dbReference>
<organism evidence="4">
    <name type="scientific">Schistocephalus solidus</name>
    <name type="common">Tapeworm</name>
    <dbReference type="NCBI Taxonomy" id="70667"/>
    <lineage>
        <taxon>Eukaryota</taxon>
        <taxon>Metazoa</taxon>
        <taxon>Spiralia</taxon>
        <taxon>Lophotrochozoa</taxon>
        <taxon>Platyhelminthes</taxon>
        <taxon>Cestoda</taxon>
        <taxon>Eucestoda</taxon>
        <taxon>Diphyllobothriidea</taxon>
        <taxon>Diphyllobothriidae</taxon>
        <taxon>Schistocephalus</taxon>
    </lineage>
</organism>
<evidence type="ECO:0000313" key="4">
    <source>
        <dbReference type="WBParaSite" id="SSLN_0001872301-mRNA-1"/>
    </source>
</evidence>
<evidence type="ECO:0000313" key="2">
    <source>
        <dbReference type="EMBL" id="VDM04428.1"/>
    </source>
</evidence>
<name>A0A183TNJ4_SCHSO</name>
<reference evidence="2 3" key="2">
    <citation type="submission" date="2018-11" db="EMBL/GenBank/DDBJ databases">
        <authorList>
            <consortium name="Pathogen Informatics"/>
        </authorList>
    </citation>
    <scope>NUCLEOTIDE SEQUENCE [LARGE SCALE GENOMIC DNA]</scope>
    <source>
        <strain evidence="2 3">NST_G2</strain>
    </source>
</reference>
<dbReference type="PANTHER" id="PTHR47027">
    <property type="entry name" value="REVERSE TRANSCRIPTASE DOMAIN-CONTAINING PROTEIN"/>
    <property type="match status" value="1"/>
</dbReference>
<dbReference type="Pfam" id="PF00078">
    <property type="entry name" value="RVT_1"/>
    <property type="match status" value="1"/>
</dbReference>
<accession>A0A183TNJ4</accession>
<dbReference type="EMBL" id="UYSU01043579">
    <property type="protein sequence ID" value="VDM04428.1"/>
    <property type="molecule type" value="Genomic_DNA"/>
</dbReference>
<dbReference type="PROSITE" id="PS50878">
    <property type="entry name" value="RT_POL"/>
    <property type="match status" value="1"/>
</dbReference>
<dbReference type="InterPro" id="IPR000477">
    <property type="entry name" value="RT_dom"/>
</dbReference>
<sequence>MLSIRWTSSDYDSRSVVHTSFVDLTKAFHRVNRAGQWKIMQKFGLPELFTHMVHQFHDGMTAHVTDNGMISEAFAVTNGVKQGCVLAPTLFRLMFPNMLMDAYCDEQLGIRIAYRTDGHLLNCPHMQATTRVLTTTVYDLLFADDCAHYTVIEKDMIRSMNFFSAGCADWGLTVSTAKTVVMHQPPPSEENNAPQINVYDAQLKNVKTFAYLGNTLSRNTRIDEHVQ</sequence>
<feature type="domain" description="Reverse transcriptase" evidence="1">
    <location>
        <begin position="1"/>
        <end position="216"/>
    </location>
</feature>
<gene>
    <name evidence="2" type="ORF">SSLN_LOCUS18042</name>
</gene>
<dbReference type="WBParaSite" id="SSLN_0001872301-mRNA-1">
    <property type="protein sequence ID" value="SSLN_0001872301-mRNA-1"/>
    <property type="gene ID" value="SSLN_0001872301"/>
</dbReference>
<dbReference type="AlphaFoldDB" id="A0A183TNJ4"/>